<organism evidence="3 4">
    <name type="scientific">Streptomyces virginiae</name>
    <name type="common">Streptomyces cinnamonensis</name>
    <dbReference type="NCBI Taxonomy" id="1961"/>
    <lineage>
        <taxon>Bacteria</taxon>
        <taxon>Bacillati</taxon>
        <taxon>Actinomycetota</taxon>
        <taxon>Actinomycetes</taxon>
        <taxon>Kitasatosporales</taxon>
        <taxon>Streptomycetaceae</taxon>
        <taxon>Streptomyces</taxon>
    </lineage>
</organism>
<keyword evidence="1" id="KW-0723">Serine/threonine-protein kinase</keyword>
<evidence type="ECO:0000313" key="3">
    <source>
        <dbReference type="EMBL" id="KOG44738.1"/>
    </source>
</evidence>
<evidence type="ECO:0000313" key="4">
    <source>
        <dbReference type="Proteomes" id="UP000037084"/>
    </source>
</evidence>
<gene>
    <name evidence="3" type="ORF">ADK75_34640</name>
</gene>
<evidence type="ECO:0000259" key="2">
    <source>
        <dbReference type="Pfam" id="PF13581"/>
    </source>
</evidence>
<accession>A0A0L8M2X4</accession>
<dbReference type="Proteomes" id="UP000037084">
    <property type="component" value="Unassembled WGS sequence"/>
</dbReference>
<keyword evidence="1" id="KW-0808">Transferase</keyword>
<dbReference type="Pfam" id="PF13581">
    <property type="entry name" value="HATPase_c_2"/>
    <property type="match status" value="1"/>
</dbReference>
<dbReference type="AlphaFoldDB" id="A0A0L8M2X4"/>
<dbReference type="PANTHER" id="PTHR35526:SF3">
    <property type="entry name" value="ANTI-SIGMA-F FACTOR RSBW"/>
    <property type="match status" value="1"/>
</dbReference>
<dbReference type="PATRIC" id="fig|1961.12.peg.7641"/>
<dbReference type="InterPro" id="IPR003594">
    <property type="entry name" value="HATPase_dom"/>
</dbReference>
<dbReference type="RefSeq" id="WP_037861792.1">
    <property type="nucleotide sequence ID" value="NZ_LGUV01000380.1"/>
</dbReference>
<feature type="domain" description="Histidine kinase/HSP90-like ATPase" evidence="2">
    <location>
        <begin position="8"/>
        <end position="110"/>
    </location>
</feature>
<dbReference type="InterPro" id="IPR036890">
    <property type="entry name" value="HATPase_C_sf"/>
</dbReference>
<dbReference type="GO" id="GO:0004674">
    <property type="term" value="F:protein serine/threonine kinase activity"/>
    <property type="evidence" value="ECO:0007669"/>
    <property type="project" value="UniProtKB-KW"/>
</dbReference>
<protein>
    <recommendedName>
        <fullName evidence="2">Histidine kinase/HSP90-like ATPase domain-containing protein</fullName>
    </recommendedName>
</protein>
<dbReference type="PANTHER" id="PTHR35526">
    <property type="entry name" value="ANTI-SIGMA-F FACTOR RSBW-RELATED"/>
    <property type="match status" value="1"/>
</dbReference>
<dbReference type="Gene3D" id="3.30.565.10">
    <property type="entry name" value="Histidine kinase-like ATPase, C-terminal domain"/>
    <property type="match status" value="1"/>
</dbReference>
<sequence length="118" mass="12488">MAGLRCEDARLIARDVLAAHGVAERLVDDVLLVVSELVSNAVRHAGGVTDFHVRHLRDCVAVDVSDATSQCPRMPGTPVEVPGGFGWLLVNRIADRTEIRCGLGGKTITALIPIPAVA</sequence>
<comment type="caution">
    <text evidence="3">The sequence shown here is derived from an EMBL/GenBank/DDBJ whole genome shotgun (WGS) entry which is preliminary data.</text>
</comment>
<evidence type="ECO:0000256" key="1">
    <source>
        <dbReference type="ARBA" id="ARBA00022527"/>
    </source>
</evidence>
<keyword evidence="1" id="KW-0418">Kinase</keyword>
<name>A0A0L8M2X4_STRVG</name>
<dbReference type="OrthoDB" id="5184679at2"/>
<dbReference type="EMBL" id="LGUV01000380">
    <property type="protein sequence ID" value="KOG44738.1"/>
    <property type="molecule type" value="Genomic_DNA"/>
</dbReference>
<reference evidence="4" key="1">
    <citation type="submission" date="2015-07" db="EMBL/GenBank/DDBJ databases">
        <authorList>
            <consortium name="Consortium for Microbial Forensics and Genomics (microFORGE)"/>
            <person name="Knight B.M."/>
            <person name="Roberts D.P."/>
            <person name="Lin D."/>
            <person name="Hari K."/>
            <person name="Fletcher J."/>
            <person name="Melcher U."/>
            <person name="Blagden T."/>
            <person name="Winegar R.A."/>
        </authorList>
    </citation>
    <scope>NUCLEOTIDE SEQUENCE [LARGE SCALE GENOMIC DNA]</scope>
    <source>
        <strain evidence="4">NRRL B-1447</strain>
    </source>
</reference>
<dbReference type="CDD" id="cd16936">
    <property type="entry name" value="HATPase_RsbW-like"/>
    <property type="match status" value="1"/>
</dbReference>
<proteinExistence type="predicted"/>
<dbReference type="InterPro" id="IPR050267">
    <property type="entry name" value="Anti-sigma-factor_SerPK"/>
</dbReference>
<dbReference type="SUPFAM" id="SSF55874">
    <property type="entry name" value="ATPase domain of HSP90 chaperone/DNA topoisomerase II/histidine kinase"/>
    <property type="match status" value="1"/>
</dbReference>